<proteinExistence type="predicted"/>
<dbReference type="EMBL" id="CM001884">
    <property type="protein sequence ID" value="EOY27630.1"/>
    <property type="molecule type" value="Genomic_DNA"/>
</dbReference>
<feature type="chain" id="PRO_5001603349" description="Secreted protein" evidence="1">
    <location>
        <begin position="24"/>
        <end position="66"/>
    </location>
</feature>
<protein>
    <recommendedName>
        <fullName evidence="4">Secreted protein</fullName>
    </recommendedName>
</protein>
<reference evidence="2 3" key="1">
    <citation type="journal article" date="2013" name="Genome Biol.">
        <title>The genome sequence of the most widely cultivated cacao type and its use to identify candidate genes regulating pod color.</title>
        <authorList>
            <person name="Motamayor J.C."/>
            <person name="Mockaitis K."/>
            <person name="Schmutz J."/>
            <person name="Haiminen N."/>
            <person name="Iii D.L."/>
            <person name="Cornejo O."/>
            <person name="Findley S.D."/>
            <person name="Zheng P."/>
            <person name="Utro F."/>
            <person name="Royaert S."/>
            <person name="Saski C."/>
            <person name="Jenkins J."/>
            <person name="Podicheti R."/>
            <person name="Zhao M."/>
            <person name="Scheffler B.E."/>
            <person name="Stack J.C."/>
            <person name="Feltus F.A."/>
            <person name="Mustiga G.M."/>
            <person name="Amores F."/>
            <person name="Phillips W."/>
            <person name="Marelli J.P."/>
            <person name="May G.D."/>
            <person name="Shapiro H."/>
            <person name="Ma J."/>
            <person name="Bustamante C.D."/>
            <person name="Schnell R.J."/>
            <person name="Main D."/>
            <person name="Gilbert D."/>
            <person name="Parida L."/>
            <person name="Kuhn D.N."/>
        </authorList>
    </citation>
    <scope>NUCLEOTIDE SEQUENCE [LARGE SCALE GENOMIC DNA]</scope>
    <source>
        <strain evidence="3">cv. Matina 1-6</strain>
    </source>
</reference>
<evidence type="ECO:0000313" key="3">
    <source>
        <dbReference type="Proteomes" id="UP000026915"/>
    </source>
</evidence>
<evidence type="ECO:0000313" key="2">
    <source>
        <dbReference type="EMBL" id="EOY27630.1"/>
    </source>
</evidence>
<dbReference type="Gramene" id="EOY27630">
    <property type="protein sequence ID" value="EOY27630"/>
    <property type="gene ID" value="TCM_029426"/>
</dbReference>
<dbReference type="InParanoid" id="A0A061GCN4"/>
<sequence length="66" mass="7099">MIGRPAPFALTGVLLSVVALVDTAHVTQHSDGCSNFVVSGSTKQQQIKRTVPSAIRFRLRILQPPS</sequence>
<dbReference type="HOGENOM" id="CLU_2836414_0_0_1"/>
<organism evidence="2 3">
    <name type="scientific">Theobroma cacao</name>
    <name type="common">Cacao</name>
    <name type="synonym">Cocoa</name>
    <dbReference type="NCBI Taxonomy" id="3641"/>
    <lineage>
        <taxon>Eukaryota</taxon>
        <taxon>Viridiplantae</taxon>
        <taxon>Streptophyta</taxon>
        <taxon>Embryophyta</taxon>
        <taxon>Tracheophyta</taxon>
        <taxon>Spermatophyta</taxon>
        <taxon>Magnoliopsida</taxon>
        <taxon>eudicotyledons</taxon>
        <taxon>Gunneridae</taxon>
        <taxon>Pentapetalae</taxon>
        <taxon>rosids</taxon>
        <taxon>malvids</taxon>
        <taxon>Malvales</taxon>
        <taxon>Malvaceae</taxon>
        <taxon>Byttnerioideae</taxon>
        <taxon>Theobroma</taxon>
    </lineage>
</organism>
<name>A0A061GCN4_THECC</name>
<dbReference type="AlphaFoldDB" id="A0A061GCN4"/>
<evidence type="ECO:0008006" key="4">
    <source>
        <dbReference type="Google" id="ProtNLM"/>
    </source>
</evidence>
<keyword evidence="1" id="KW-0732">Signal</keyword>
<accession>A0A061GCN4</accession>
<evidence type="ECO:0000256" key="1">
    <source>
        <dbReference type="SAM" id="SignalP"/>
    </source>
</evidence>
<gene>
    <name evidence="2" type="ORF">TCM_029426</name>
</gene>
<feature type="signal peptide" evidence="1">
    <location>
        <begin position="1"/>
        <end position="23"/>
    </location>
</feature>
<dbReference type="Proteomes" id="UP000026915">
    <property type="component" value="Chromosome 6"/>
</dbReference>
<keyword evidence="3" id="KW-1185">Reference proteome</keyword>